<name>A0A0A2LW05_9FLAO</name>
<proteinExistence type="predicted"/>
<dbReference type="Gene3D" id="3.30.420.250">
    <property type="match status" value="1"/>
</dbReference>
<dbReference type="InterPro" id="IPR024213">
    <property type="entry name" value="DUF3822"/>
</dbReference>
<evidence type="ECO:0000313" key="1">
    <source>
        <dbReference type="EMBL" id="KGO83413.1"/>
    </source>
</evidence>
<dbReference type="Gene3D" id="3.30.420.260">
    <property type="match status" value="1"/>
</dbReference>
<evidence type="ECO:0008006" key="3">
    <source>
        <dbReference type="Google" id="ProtNLM"/>
    </source>
</evidence>
<dbReference type="Proteomes" id="UP000030129">
    <property type="component" value="Unassembled WGS sequence"/>
</dbReference>
<dbReference type="CDD" id="cd24013">
    <property type="entry name" value="ASKHA_ATPase_BT3980-like"/>
    <property type="match status" value="1"/>
</dbReference>
<evidence type="ECO:0000313" key="2">
    <source>
        <dbReference type="Proteomes" id="UP000030129"/>
    </source>
</evidence>
<dbReference type="RefSeq" id="WP_035130774.1">
    <property type="nucleotide sequence ID" value="NZ_JRLV01000003.1"/>
</dbReference>
<protein>
    <recommendedName>
        <fullName evidence="3">DUF3822 domain-containing protein</fullName>
    </recommendedName>
</protein>
<comment type="caution">
    <text evidence="1">The sequence shown here is derived from an EMBL/GenBank/DDBJ whole genome shotgun (WGS) entry which is preliminary data.</text>
</comment>
<accession>A0A0A2LW05</accession>
<organism evidence="1 2">
    <name type="scientific">Flavobacterium beibuense F44-8</name>
    <dbReference type="NCBI Taxonomy" id="1406840"/>
    <lineage>
        <taxon>Bacteria</taxon>
        <taxon>Pseudomonadati</taxon>
        <taxon>Bacteroidota</taxon>
        <taxon>Flavobacteriia</taxon>
        <taxon>Flavobacteriales</taxon>
        <taxon>Flavobacteriaceae</taxon>
        <taxon>Flavobacterium</taxon>
    </lineage>
</organism>
<dbReference type="Pfam" id="PF12864">
    <property type="entry name" value="DUF3822"/>
    <property type="match status" value="1"/>
</dbReference>
<gene>
    <name evidence="1" type="ORF">Q763_02260</name>
</gene>
<dbReference type="EMBL" id="JRLV01000003">
    <property type="protein sequence ID" value="KGO83413.1"/>
    <property type="molecule type" value="Genomic_DNA"/>
</dbReference>
<sequence length="267" mass="31672">MNETITTKNYKKLSMQIAQSEMSFCCFDTLNQEITDYHSIAFSVLKPLEDQLWKTFVNHPELMNDYDEIVVLHDNSLNTFVPNALFDEEFLGSYLQYNTKVFDTDFFAFDTIENYDMNNVYVPFMDVNNFLIDRYGSFEYKNTNSILVSKLLDASKNIDDKQVFVHLQSTHFEIVVVKNQKLLLFNSFEYNTPEDFLYYLLFTLEQLQLNPEFIKVCLLGRVSEDNPCYSIAYRYIRNLTLFDPYMLADRWNKSTEESLKHFILFNS</sequence>
<reference evidence="1 2" key="1">
    <citation type="submission" date="2013-09" db="EMBL/GenBank/DDBJ databases">
        <authorList>
            <person name="Zeng Z."/>
            <person name="Chen C."/>
        </authorList>
    </citation>
    <scope>NUCLEOTIDE SEQUENCE [LARGE SCALE GENOMIC DNA]</scope>
    <source>
        <strain evidence="1 2">F44-8</strain>
    </source>
</reference>
<dbReference type="STRING" id="1406840.Q763_02260"/>
<dbReference type="eggNOG" id="ENOG5030DYA">
    <property type="taxonomic scope" value="Bacteria"/>
</dbReference>
<dbReference type="AlphaFoldDB" id="A0A0A2LW05"/>
<keyword evidence="2" id="KW-1185">Reference proteome</keyword>